<dbReference type="PANTHER" id="PTHR15633">
    <property type="entry name" value="NUCLEOLAR PROTEIN 11"/>
    <property type="match status" value="1"/>
</dbReference>
<accession>A0AAD5VT83</accession>
<keyword evidence="2" id="KW-1185">Reference proteome</keyword>
<reference evidence="1" key="1">
    <citation type="submission" date="2022-07" db="EMBL/GenBank/DDBJ databases">
        <title>Genome Sequence of Leucocoprinus birnbaumii.</title>
        <authorList>
            <person name="Buettner E."/>
        </authorList>
    </citation>
    <scope>NUCLEOTIDE SEQUENCE</scope>
    <source>
        <strain evidence="1">VT141</strain>
    </source>
</reference>
<name>A0AAD5VT83_9AGAR</name>
<dbReference type="Proteomes" id="UP001213000">
    <property type="component" value="Unassembled WGS sequence"/>
</dbReference>
<evidence type="ECO:0000313" key="2">
    <source>
        <dbReference type="Proteomes" id="UP001213000"/>
    </source>
</evidence>
<gene>
    <name evidence="1" type="ORF">NP233_g5467</name>
</gene>
<dbReference type="GO" id="GO:0003723">
    <property type="term" value="F:RNA binding"/>
    <property type="evidence" value="ECO:0007669"/>
    <property type="project" value="TreeGrafter"/>
</dbReference>
<dbReference type="InterPro" id="IPR042859">
    <property type="entry name" value="NOL11"/>
</dbReference>
<dbReference type="GO" id="GO:0030490">
    <property type="term" value="P:maturation of SSU-rRNA"/>
    <property type="evidence" value="ECO:0007669"/>
    <property type="project" value="InterPro"/>
</dbReference>
<dbReference type="EMBL" id="JANIEX010000322">
    <property type="protein sequence ID" value="KAJ3568819.1"/>
    <property type="molecule type" value="Genomic_DNA"/>
</dbReference>
<organism evidence="1 2">
    <name type="scientific">Leucocoprinus birnbaumii</name>
    <dbReference type="NCBI Taxonomy" id="56174"/>
    <lineage>
        <taxon>Eukaryota</taxon>
        <taxon>Fungi</taxon>
        <taxon>Dikarya</taxon>
        <taxon>Basidiomycota</taxon>
        <taxon>Agaricomycotina</taxon>
        <taxon>Agaricomycetes</taxon>
        <taxon>Agaricomycetidae</taxon>
        <taxon>Agaricales</taxon>
        <taxon>Agaricineae</taxon>
        <taxon>Agaricaceae</taxon>
        <taxon>Leucocoprinus</taxon>
    </lineage>
</organism>
<dbReference type="PANTHER" id="PTHR15633:SF2">
    <property type="entry name" value="NUCLEOLAR PROTEIN 11"/>
    <property type="match status" value="1"/>
</dbReference>
<evidence type="ECO:0000313" key="1">
    <source>
        <dbReference type="EMBL" id="KAJ3568819.1"/>
    </source>
</evidence>
<dbReference type="GO" id="GO:0005730">
    <property type="term" value="C:nucleolus"/>
    <property type="evidence" value="ECO:0007669"/>
    <property type="project" value="TreeGrafter"/>
</dbReference>
<comment type="caution">
    <text evidence="1">The sequence shown here is derived from an EMBL/GenBank/DDBJ whole genome shotgun (WGS) entry which is preliminary data.</text>
</comment>
<proteinExistence type="predicted"/>
<protein>
    <submittedName>
        <fullName evidence="1">Uncharacterized protein</fullName>
    </submittedName>
</protein>
<dbReference type="AlphaFoldDB" id="A0AAD5VT83"/>
<sequence length="441" mass="48457">MGYSILRPPCLSSPPAPLVPHHSKLSAYVHATSTSDADGKTPIKSSIYVVPYSVPARSTIANAMGHANAGARWLAGSSSEKNRAVTPQDASRTKLVVNMRTAVEQNRPQAANTLFTEWEKREQDKSQDGSAAILDYSLVKDILDAIIQPQKPPSPLYSSEVVRHLIEKGVVRSAMLESGLLAALRLRNDWPSIDLALQYIPDLSENELIETLNVVVQYKPSETTMSDPNAMQVDSAQSPLAQTPSLSEFLASMLRHRQFTTPQLVAALRHHLRSAEAITSVAQLLDAWLKRVQSQDVKLVPGRRDVAKNEHGVFVVKQDTAKPKSVADLPNADQLLDFLQSLLDASFLTLIQHPPAHKVLKSLKAHIEPEISALSQTEQLRGVVAGFAKAHANAVREAEIGKVSNVSSKEDSKKDWRQRKREAHEQVAMAIGTYQLEELTL</sequence>